<dbReference type="Pfam" id="PF00685">
    <property type="entry name" value="Sulfotransfer_1"/>
    <property type="match status" value="1"/>
</dbReference>
<keyword evidence="6" id="KW-1185">Reference proteome</keyword>
<gene>
    <name evidence="5" type="ORF">M0R45_022076</name>
</gene>
<dbReference type="Gene3D" id="3.40.50.300">
    <property type="entry name" value="P-loop containing nucleotide triphosphate hydrolases"/>
    <property type="match status" value="1"/>
</dbReference>
<dbReference type="EC" id="2.8.2.-" evidence="3"/>
<organism evidence="5 6">
    <name type="scientific">Rubus argutus</name>
    <name type="common">Southern blackberry</name>
    <dbReference type="NCBI Taxonomy" id="59490"/>
    <lineage>
        <taxon>Eukaryota</taxon>
        <taxon>Viridiplantae</taxon>
        <taxon>Streptophyta</taxon>
        <taxon>Embryophyta</taxon>
        <taxon>Tracheophyta</taxon>
        <taxon>Spermatophyta</taxon>
        <taxon>Magnoliopsida</taxon>
        <taxon>eudicotyledons</taxon>
        <taxon>Gunneridae</taxon>
        <taxon>Pentapetalae</taxon>
        <taxon>rosids</taxon>
        <taxon>fabids</taxon>
        <taxon>Rosales</taxon>
        <taxon>Rosaceae</taxon>
        <taxon>Rosoideae</taxon>
        <taxon>Rosoideae incertae sedis</taxon>
        <taxon>Rubus</taxon>
    </lineage>
</organism>
<dbReference type="InterPro" id="IPR000863">
    <property type="entry name" value="Sulfotransferase_dom"/>
</dbReference>
<protein>
    <recommendedName>
        <fullName evidence="3">Sulfotransferase</fullName>
        <ecNumber evidence="3">2.8.2.-</ecNumber>
    </recommendedName>
</protein>
<feature type="domain" description="Sulfotransferase" evidence="4">
    <location>
        <begin position="81"/>
        <end position="192"/>
    </location>
</feature>
<evidence type="ECO:0000313" key="6">
    <source>
        <dbReference type="Proteomes" id="UP001457282"/>
    </source>
</evidence>
<dbReference type="GO" id="GO:0008146">
    <property type="term" value="F:sulfotransferase activity"/>
    <property type="evidence" value="ECO:0007669"/>
    <property type="project" value="InterPro"/>
</dbReference>
<evidence type="ECO:0000256" key="1">
    <source>
        <dbReference type="ARBA" id="ARBA00005771"/>
    </source>
</evidence>
<dbReference type="SUPFAM" id="SSF52540">
    <property type="entry name" value="P-loop containing nucleoside triphosphate hydrolases"/>
    <property type="match status" value="1"/>
</dbReference>
<comment type="caution">
    <text evidence="5">The sequence shown here is derived from an EMBL/GenBank/DDBJ whole genome shotgun (WGS) entry which is preliminary data.</text>
</comment>
<dbReference type="EMBL" id="JBEDUW010000004">
    <property type="protein sequence ID" value="KAK9934956.1"/>
    <property type="molecule type" value="Genomic_DNA"/>
</dbReference>
<evidence type="ECO:0000256" key="2">
    <source>
        <dbReference type="ARBA" id="ARBA00022679"/>
    </source>
</evidence>
<sequence length="252" mass="29008">MRKQQDSSFLIPCPPLNLLLLFPYIYLQDAELNPESRDLISSLPREKGWVANHLHQYQGFWHTTRQMQGVLACRKHFQAQDAAILVSTLKSGTTWLKAILFALVKRVHYHPDPQQHPLLTNNPHVFGPSWSLICTLRKRFLTSPPILLLGSFQLIYRLCLCQNLLNDSACKVIYLCRDPKDTFVSLWHFTNKEEAREVVDNISRLCSFENLSNLDVNKSGNCYGAWSIEHYFGESELDCVTEQKLQGSGLKF</sequence>
<reference evidence="5 6" key="1">
    <citation type="journal article" date="2023" name="G3 (Bethesda)">
        <title>A chromosome-length genome assembly and annotation of blackberry (Rubus argutus, cv. 'Hillquist').</title>
        <authorList>
            <person name="Bruna T."/>
            <person name="Aryal R."/>
            <person name="Dudchenko O."/>
            <person name="Sargent D.J."/>
            <person name="Mead D."/>
            <person name="Buti M."/>
            <person name="Cavallini A."/>
            <person name="Hytonen T."/>
            <person name="Andres J."/>
            <person name="Pham M."/>
            <person name="Weisz D."/>
            <person name="Mascagni F."/>
            <person name="Usai G."/>
            <person name="Natali L."/>
            <person name="Bassil N."/>
            <person name="Fernandez G.E."/>
            <person name="Lomsadze A."/>
            <person name="Armour M."/>
            <person name="Olukolu B."/>
            <person name="Poorten T."/>
            <person name="Britton C."/>
            <person name="Davik J."/>
            <person name="Ashrafi H."/>
            <person name="Aiden E.L."/>
            <person name="Borodovsky M."/>
            <person name="Worthington M."/>
        </authorList>
    </citation>
    <scope>NUCLEOTIDE SEQUENCE [LARGE SCALE GENOMIC DNA]</scope>
    <source>
        <strain evidence="5">PI 553951</strain>
    </source>
</reference>
<dbReference type="Proteomes" id="UP001457282">
    <property type="component" value="Unassembled WGS sequence"/>
</dbReference>
<accession>A0AAW1XFD7</accession>
<keyword evidence="2 3" id="KW-0808">Transferase</keyword>
<comment type="similarity">
    <text evidence="1 3">Belongs to the sulfotransferase 1 family.</text>
</comment>
<dbReference type="PANTHER" id="PTHR11783">
    <property type="entry name" value="SULFOTRANSFERASE SULT"/>
    <property type="match status" value="1"/>
</dbReference>
<dbReference type="AlphaFoldDB" id="A0AAW1XFD7"/>
<proteinExistence type="inferred from homology"/>
<dbReference type="InterPro" id="IPR027417">
    <property type="entry name" value="P-loop_NTPase"/>
</dbReference>
<evidence type="ECO:0000259" key="4">
    <source>
        <dbReference type="Pfam" id="PF00685"/>
    </source>
</evidence>
<name>A0AAW1XFD7_RUBAR</name>
<evidence type="ECO:0000313" key="5">
    <source>
        <dbReference type="EMBL" id="KAK9934956.1"/>
    </source>
</evidence>
<evidence type="ECO:0000256" key="3">
    <source>
        <dbReference type="RuleBase" id="RU361155"/>
    </source>
</evidence>